<keyword evidence="6" id="KW-1185">Reference proteome</keyword>
<gene>
    <name evidence="3" type="ORF">VT99_13622</name>
    <name evidence="4" type="ORF">VU01_12193</name>
</gene>
<organism evidence="3 5">
    <name type="scientific">Candidatus Electrothrix marina</name>
    <dbReference type="NCBI Taxonomy" id="1859130"/>
    <lineage>
        <taxon>Bacteria</taxon>
        <taxon>Pseudomonadati</taxon>
        <taxon>Thermodesulfobacteriota</taxon>
        <taxon>Desulfobulbia</taxon>
        <taxon>Desulfobulbales</taxon>
        <taxon>Desulfobulbaceae</taxon>
        <taxon>Candidatus Electrothrix</taxon>
    </lineage>
</organism>
<proteinExistence type="predicted"/>
<name>A0A3S3R3Z6_9BACT</name>
<evidence type="ECO:0000313" key="4">
    <source>
        <dbReference type="EMBL" id="RWX51060.1"/>
    </source>
</evidence>
<evidence type="ECO:0000256" key="1">
    <source>
        <dbReference type="SAM" id="Coils"/>
    </source>
</evidence>
<keyword evidence="2" id="KW-0472">Membrane</keyword>
<evidence type="ECO:0000313" key="3">
    <source>
        <dbReference type="EMBL" id="RWX43759.1"/>
    </source>
</evidence>
<evidence type="ECO:0000313" key="6">
    <source>
        <dbReference type="Proteomes" id="UP000288892"/>
    </source>
</evidence>
<keyword evidence="1" id="KW-0175">Coiled coil</keyword>
<dbReference type="Pfam" id="PF10066">
    <property type="entry name" value="DUF2304"/>
    <property type="match status" value="1"/>
</dbReference>
<keyword evidence="2" id="KW-1133">Transmembrane helix</keyword>
<keyword evidence="2" id="KW-0812">Transmembrane</keyword>
<reference evidence="5 6" key="1">
    <citation type="submission" date="2017-01" db="EMBL/GenBank/DDBJ databases">
        <title>The cable genome- insights into the physiology and evolution of filamentous bacteria capable of sulfide oxidation via long distance electron transfer.</title>
        <authorList>
            <person name="Schreiber L."/>
            <person name="Bjerg J.T."/>
            <person name="Boggild A."/>
            <person name="Van De Vossenberg J."/>
            <person name="Meysman F."/>
            <person name="Nielsen L.P."/>
            <person name="Schramm A."/>
            <person name="Kjeldsen K.U."/>
        </authorList>
    </citation>
    <scope>NUCLEOTIDE SEQUENCE [LARGE SCALE GENOMIC DNA]</scope>
    <source>
        <strain evidence="3">A2</strain>
        <strain evidence="4">A5</strain>
    </source>
</reference>
<dbReference type="Proteomes" id="UP000288892">
    <property type="component" value="Unassembled WGS sequence"/>
</dbReference>
<dbReference type="InterPro" id="IPR019277">
    <property type="entry name" value="DUF2304"/>
</dbReference>
<dbReference type="EMBL" id="MTKQ01000362">
    <property type="protein sequence ID" value="RWX43759.1"/>
    <property type="molecule type" value="Genomic_DNA"/>
</dbReference>
<protein>
    <recommendedName>
        <fullName evidence="7">DUF2304 domain-containing protein</fullName>
    </recommendedName>
</protein>
<feature type="transmembrane region" description="Helical" evidence="2">
    <location>
        <begin position="6"/>
        <end position="22"/>
    </location>
</feature>
<accession>A0A3S3R3Z6</accession>
<evidence type="ECO:0000313" key="5">
    <source>
        <dbReference type="Proteomes" id="UP000286862"/>
    </source>
</evidence>
<comment type="caution">
    <text evidence="3">The sequence shown here is derived from an EMBL/GenBank/DDBJ whole genome shotgun (WGS) entry which is preliminary data.</text>
</comment>
<evidence type="ECO:0008006" key="7">
    <source>
        <dbReference type="Google" id="ProtNLM"/>
    </source>
</evidence>
<sequence>MKIHLYQVIVVGISSVMLYLGIKEFINRETGQTLLKLCVRLAVWGGMALIAIYPDFTLIIARIMGVVDNFNAVVLMGFLMVFLMLFKLLSAIEKIEQNVSEITRKEALHAAQERIEELRKEIKAQKEVKENRQSEQNIS</sequence>
<feature type="coiled-coil region" evidence="1">
    <location>
        <begin position="105"/>
        <end position="135"/>
    </location>
</feature>
<dbReference type="Proteomes" id="UP000286862">
    <property type="component" value="Unassembled WGS sequence"/>
</dbReference>
<feature type="transmembrane region" description="Helical" evidence="2">
    <location>
        <begin position="59"/>
        <end position="86"/>
    </location>
</feature>
<dbReference type="EMBL" id="MTKS01000219">
    <property type="protein sequence ID" value="RWX51060.1"/>
    <property type="molecule type" value="Genomic_DNA"/>
</dbReference>
<dbReference type="AlphaFoldDB" id="A0A3S3R3Z6"/>
<evidence type="ECO:0000256" key="2">
    <source>
        <dbReference type="SAM" id="Phobius"/>
    </source>
</evidence>